<dbReference type="Proteomes" id="UP000685013">
    <property type="component" value="Chromosome 14"/>
</dbReference>
<evidence type="ECO:0000313" key="1">
    <source>
        <dbReference type="EMBL" id="KAG6581801.1"/>
    </source>
</evidence>
<feature type="non-terminal residue" evidence="1">
    <location>
        <position position="1"/>
    </location>
</feature>
<evidence type="ECO:0000313" key="2">
    <source>
        <dbReference type="Proteomes" id="UP000685013"/>
    </source>
</evidence>
<organism evidence="1 2">
    <name type="scientific">Cucurbita argyrosperma subsp. sororia</name>
    <dbReference type="NCBI Taxonomy" id="37648"/>
    <lineage>
        <taxon>Eukaryota</taxon>
        <taxon>Viridiplantae</taxon>
        <taxon>Streptophyta</taxon>
        <taxon>Embryophyta</taxon>
        <taxon>Tracheophyta</taxon>
        <taxon>Spermatophyta</taxon>
        <taxon>Magnoliopsida</taxon>
        <taxon>eudicotyledons</taxon>
        <taxon>Gunneridae</taxon>
        <taxon>Pentapetalae</taxon>
        <taxon>rosids</taxon>
        <taxon>fabids</taxon>
        <taxon>Cucurbitales</taxon>
        <taxon>Cucurbitaceae</taxon>
        <taxon>Cucurbiteae</taxon>
        <taxon>Cucurbita</taxon>
    </lineage>
</organism>
<proteinExistence type="predicted"/>
<sequence length="83" mass="9119">MGLTGGVWTHEEKLQKLGYESMEYGSMGVIRPPTGRSRGRKTRRRGLLPISQLCDFCPETVCENAAEADPTPNLSWSATFASS</sequence>
<gene>
    <name evidence="1" type="ORF">SDJN03_21803</name>
</gene>
<accession>A0AAV6MJ18</accession>
<dbReference type="AlphaFoldDB" id="A0AAV6MJ18"/>
<reference evidence="1 2" key="1">
    <citation type="journal article" date="2021" name="Hortic Res">
        <title>The domestication of Cucurbita argyrosperma as revealed by the genome of its wild relative.</title>
        <authorList>
            <person name="Barrera-Redondo J."/>
            <person name="Sanchez-de la Vega G."/>
            <person name="Aguirre-Liguori J.A."/>
            <person name="Castellanos-Morales G."/>
            <person name="Gutierrez-Guerrero Y.T."/>
            <person name="Aguirre-Dugua X."/>
            <person name="Aguirre-Planter E."/>
            <person name="Tenaillon M.I."/>
            <person name="Lira-Saade R."/>
            <person name="Eguiarte L.E."/>
        </authorList>
    </citation>
    <scope>NUCLEOTIDE SEQUENCE [LARGE SCALE GENOMIC DNA]</scope>
    <source>
        <strain evidence="1">JBR-2021</strain>
    </source>
</reference>
<dbReference type="EMBL" id="JAGKQH010000014">
    <property type="protein sequence ID" value="KAG6581801.1"/>
    <property type="molecule type" value="Genomic_DNA"/>
</dbReference>
<comment type="caution">
    <text evidence="1">The sequence shown here is derived from an EMBL/GenBank/DDBJ whole genome shotgun (WGS) entry which is preliminary data.</text>
</comment>
<name>A0AAV6MJ18_9ROSI</name>
<protein>
    <submittedName>
        <fullName evidence="1">Uncharacterized protein</fullName>
    </submittedName>
</protein>
<keyword evidence="2" id="KW-1185">Reference proteome</keyword>